<dbReference type="OrthoDB" id="25008at2"/>
<dbReference type="AlphaFoldDB" id="A0A9W5S031"/>
<feature type="chain" id="PRO_5040824552" evidence="1">
    <location>
        <begin position="30"/>
        <end position="654"/>
    </location>
</feature>
<keyword evidence="3" id="KW-0804">Transcription</keyword>
<dbReference type="InterPro" id="IPR036582">
    <property type="entry name" value="Mao_N_sf"/>
</dbReference>
<evidence type="ECO:0000256" key="1">
    <source>
        <dbReference type="SAM" id="SignalP"/>
    </source>
</evidence>
<evidence type="ECO:0000313" key="4">
    <source>
        <dbReference type="Proteomes" id="UP000053750"/>
    </source>
</evidence>
<keyword evidence="4" id="KW-1185">Reference proteome</keyword>
<comment type="caution">
    <text evidence="3">The sequence shown here is derived from an EMBL/GenBank/DDBJ whole genome shotgun (WGS) entry which is preliminary data.</text>
</comment>
<dbReference type="InterPro" id="IPR012854">
    <property type="entry name" value="Cu_amine_oxidase-like_N"/>
</dbReference>
<reference evidence="3 4" key="1">
    <citation type="submission" date="2014-02" db="EMBL/GenBank/DDBJ databases">
        <title>Genome sequence of Paenibacillus darwinianus reveals adaptive mechanisms for survival in Antarctic soils.</title>
        <authorList>
            <person name="Dsouza M."/>
            <person name="Taylor M.W."/>
            <person name="Turner S.J."/>
            <person name="Aislabie J."/>
        </authorList>
    </citation>
    <scope>NUCLEOTIDE SEQUENCE [LARGE SCALE GENOMIC DNA]</scope>
    <source>
        <strain evidence="3 4">CE1</strain>
    </source>
</reference>
<dbReference type="Gene3D" id="3.30.457.10">
    <property type="entry name" value="Copper amine oxidase-like, N-terminal domain"/>
    <property type="match status" value="1"/>
</dbReference>
<proteinExistence type="predicted"/>
<keyword evidence="1" id="KW-0732">Signal</keyword>
<dbReference type="SUPFAM" id="SSF49299">
    <property type="entry name" value="PKD domain"/>
    <property type="match status" value="1"/>
</dbReference>
<sequence length="654" mass="72280">MNALKSLKVLLITSFLALPLLTAVQPADAKGDGANRLVLQKNNAVMQFNGVQLKAAQPVTYKNGSAYLPLNGISKPFGFQLSYDVKTREAVARSPKQEIRFRTGSSYIKVDGKVVKAPGTTYSQKGYMMVPIRTWSNVTGSTIGVSGTTITIAWSSLPEATFRVQPEEIYATQTTVAYEDLATASGGLRIVDEQWEGREDVFQTAGPHTITRRVMDESSQWSEPYSVTVTVREPNQAPVADFGIEKPTYRIGERVLYTDRSYDDENAITNRKWSGNAPVFFEAGEKQVTLEVQDRHGLTSSVTQTVTVTDEVLYTRDEYNRKFTAVGQKYEMNGSEVLGYESVPYAIGDEPAQMVRSNSPERWETTGIAYDDMLTGKTRFLLYNQNGIGYNVKMYIVATNINGTSADVGIGAWGMGGPDPYTTNAGKLSTVRYLDMLNKKTPVTYTRLRPGESRVLLPEISNVPIKKDQTFSAYADIVSDKMIRYRIVVVSENDDPIDSLSSLSIMERIDKHVRGTFYNADRTIQVDKVLGGQPQRIVLGDNKVDKNLDGIDQTTGQLEWNLGNFGVLYKMTIDVAPNTLIGLNARGGHYTGAFIVNGKVVTVTDGSVLKTNSETAVLYRTGSSEERVDIVFTLASGSNLPIHMLFLPVPEQRY</sequence>
<dbReference type="GO" id="GO:0000428">
    <property type="term" value="C:DNA-directed RNA polymerase complex"/>
    <property type="evidence" value="ECO:0007669"/>
    <property type="project" value="UniProtKB-KW"/>
</dbReference>
<accession>A0A9W5S031</accession>
<gene>
    <name evidence="3" type="ORF">BG53_05635</name>
</gene>
<dbReference type="Gene3D" id="2.60.40.10">
    <property type="entry name" value="Immunoglobulins"/>
    <property type="match status" value="1"/>
</dbReference>
<organism evidence="3 4">
    <name type="scientific">Paenibacillus darwinianus</name>
    <dbReference type="NCBI Taxonomy" id="1380763"/>
    <lineage>
        <taxon>Bacteria</taxon>
        <taxon>Bacillati</taxon>
        <taxon>Bacillota</taxon>
        <taxon>Bacilli</taxon>
        <taxon>Bacillales</taxon>
        <taxon>Paenibacillaceae</taxon>
        <taxon>Paenibacillus</taxon>
    </lineage>
</organism>
<dbReference type="RefSeq" id="WP_051587869.1">
    <property type="nucleotide sequence ID" value="NZ_KK082162.1"/>
</dbReference>
<dbReference type="Proteomes" id="UP000053750">
    <property type="component" value="Unassembled WGS sequence"/>
</dbReference>
<dbReference type="Pfam" id="PF07833">
    <property type="entry name" value="Cu_amine_oxidN1"/>
    <property type="match status" value="1"/>
</dbReference>
<keyword evidence="3" id="KW-0240">DNA-directed RNA polymerase</keyword>
<dbReference type="InterPro" id="IPR035986">
    <property type="entry name" value="PKD_dom_sf"/>
</dbReference>
<feature type="signal peptide" evidence="1">
    <location>
        <begin position="1"/>
        <end position="29"/>
    </location>
</feature>
<protein>
    <submittedName>
        <fullName evidence="3">DNA-directed RNA polymerase subunit beta</fullName>
    </submittedName>
</protein>
<feature type="domain" description="Copper amine oxidase-like N-terminal" evidence="2">
    <location>
        <begin position="48"/>
        <end position="152"/>
    </location>
</feature>
<evidence type="ECO:0000313" key="3">
    <source>
        <dbReference type="EMBL" id="EXX86659.1"/>
    </source>
</evidence>
<dbReference type="SUPFAM" id="SSF55383">
    <property type="entry name" value="Copper amine oxidase, domain N"/>
    <property type="match status" value="1"/>
</dbReference>
<dbReference type="EMBL" id="JFHU01000182">
    <property type="protein sequence ID" value="EXX86659.1"/>
    <property type="molecule type" value="Genomic_DNA"/>
</dbReference>
<name>A0A9W5S031_9BACL</name>
<dbReference type="InterPro" id="IPR013783">
    <property type="entry name" value="Ig-like_fold"/>
</dbReference>
<evidence type="ECO:0000259" key="2">
    <source>
        <dbReference type="Pfam" id="PF07833"/>
    </source>
</evidence>